<dbReference type="RefSeq" id="WP_204815959.1">
    <property type="nucleotide sequence ID" value="NZ_JANHOF010000001.1"/>
</dbReference>
<comment type="caution">
    <text evidence="1">The sequence shown here is derived from an EMBL/GenBank/DDBJ whole genome shotgun (WGS) entry which is preliminary data.</text>
</comment>
<keyword evidence="2" id="KW-1185">Reference proteome</keyword>
<sequence>MIQVFFQLIDNQGVTRDPDVKPYEFDEAAVQALLNSEEVFYPEFTKLHGDVKLKKRKTAAVEHAVLDLMDGIPVWRVTLREKPLSDANL</sequence>
<evidence type="ECO:0000313" key="1">
    <source>
        <dbReference type="EMBL" id="MFC0394792.1"/>
    </source>
</evidence>
<name>A0ABV6JGX5_9BACL</name>
<reference evidence="1 2" key="1">
    <citation type="submission" date="2024-09" db="EMBL/GenBank/DDBJ databases">
        <authorList>
            <person name="Sun Q."/>
            <person name="Mori K."/>
        </authorList>
    </citation>
    <scope>NUCLEOTIDE SEQUENCE [LARGE SCALE GENOMIC DNA]</scope>
    <source>
        <strain evidence="1 2">CCM 4839</strain>
    </source>
</reference>
<dbReference type="EMBL" id="JBHLVF010000041">
    <property type="protein sequence ID" value="MFC0394792.1"/>
    <property type="molecule type" value="Genomic_DNA"/>
</dbReference>
<accession>A0ABV6JGX5</accession>
<gene>
    <name evidence="1" type="ORF">ACFFJ8_25945</name>
</gene>
<protein>
    <submittedName>
        <fullName evidence="1">Uncharacterized protein</fullName>
    </submittedName>
</protein>
<evidence type="ECO:0000313" key="2">
    <source>
        <dbReference type="Proteomes" id="UP001589818"/>
    </source>
</evidence>
<dbReference type="Proteomes" id="UP001589818">
    <property type="component" value="Unassembled WGS sequence"/>
</dbReference>
<organism evidence="1 2">
    <name type="scientific">Paenibacillus mendelii</name>
    <dbReference type="NCBI Taxonomy" id="206163"/>
    <lineage>
        <taxon>Bacteria</taxon>
        <taxon>Bacillati</taxon>
        <taxon>Bacillota</taxon>
        <taxon>Bacilli</taxon>
        <taxon>Bacillales</taxon>
        <taxon>Paenibacillaceae</taxon>
        <taxon>Paenibacillus</taxon>
    </lineage>
</organism>
<proteinExistence type="predicted"/>